<gene>
    <name evidence="8" type="ORF">WDZ17_00350</name>
</gene>
<proteinExistence type="inferred from homology"/>
<dbReference type="PANTHER" id="PTHR11069">
    <property type="entry name" value="GLUCOSYLCERAMIDASE"/>
    <property type="match status" value="1"/>
</dbReference>
<evidence type="ECO:0000256" key="6">
    <source>
        <dbReference type="SAM" id="SignalP"/>
    </source>
</evidence>
<dbReference type="PANTHER" id="PTHR11069:SF23">
    <property type="entry name" value="LYSOSOMAL ACID GLUCOSYLCERAMIDASE"/>
    <property type="match status" value="1"/>
</dbReference>
<dbReference type="InterPro" id="IPR013780">
    <property type="entry name" value="Glyco_hydro_b"/>
</dbReference>
<evidence type="ECO:0000256" key="3">
    <source>
        <dbReference type="ARBA" id="ARBA00022801"/>
    </source>
</evidence>
<reference evidence="8 9" key="1">
    <citation type="journal article" date="2017" name="Int. J. Syst. Evol. Microbiol.">
        <title>Pseudokineococcus basanitobsidens sp. nov., isolated from volcanic rock.</title>
        <authorList>
            <person name="Lee D.W."/>
            <person name="Park M.Y."/>
            <person name="Kim J.J."/>
            <person name="Kim B.S."/>
        </authorList>
    </citation>
    <scope>NUCLEOTIDE SEQUENCE [LARGE SCALE GENOMIC DNA]</scope>
    <source>
        <strain evidence="8 9">DSM 103726</strain>
    </source>
</reference>
<evidence type="ECO:0000313" key="8">
    <source>
        <dbReference type="EMBL" id="MEJ5943742.1"/>
    </source>
</evidence>
<dbReference type="Gene3D" id="2.60.120.260">
    <property type="entry name" value="Galactose-binding domain-like"/>
    <property type="match status" value="1"/>
</dbReference>
<dbReference type="Proteomes" id="UP001387100">
    <property type="component" value="Unassembled WGS sequence"/>
</dbReference>
<keyword evidence="4" id="KW-0326">Glycosidase</keyword>
<evidence type="ECO:0000256" key="2">
    <source>
        <dbReference type="ARBA" id="ARBA00022729"/>
    </source>
</evidence>
<dbReference type="RefSeq" id="WP_339573134.1">
    <property type="nucleotide sequence ID" value="NZ_JBBIAA010000001.1"/>
</dbReference>
<feature type="domain" description="F5/8 type C" evidence="7">
    <location>
        <begin position="530"/>
        <end position="667"/>
    </location>
</feature>
<feature type="region of interest" description="Disordered" evidence="5">
    <location>
        <begin position="1"/>
        <end position="21"/>
    </location>
</feature>
<dbReference type="InterPro" id="IPR001139">
    <property type="entry name" value="Glyco_hydro_30"/>
</dbReference>
<dbReference type="PRINTS" id="PR00843">
    <property type="entry name" value="GLHYDRLASE30"/>
</dbReference>
<dbReference type="SUPFAM" id="SSF49785">
    <property type="entry name" value="Galactose-binding domain-like"/>
    <property type="match status" value="1"/>
</dbReference>
<dbReference type="InterPro" id="IPR008979">
    <property type="entry name" value="Galactose-bd-like_sf"/>
</dbReference>
<feature type="signal peptide" evidence="6">
    <location>
        <begin position="1"/>
        <end position="50"/>
    </location>
</feature>
<accession>A0ABU8RF86</accession>
<dbReference type="Pfam" id="PF00754">
    <property type="entry name" value="F5_F8_type_C"/>
    <property type="match status" value="1"/>
</dbReference>
<dbReference type="InterPro" id="IPR017853">
    <property type="entry name" value="GH"/>
</dbReference>
<name>A0ABU8RF86_9ACTN</name>
<organism evidence="8 9">
    <name type="scientific">Pseudokineococcus basanitobsidens</name>
    <dbReference type="NCBI Taxonomy" id="1926649"/>
    <lineage>
        <taxon>Bacteria</taxon>
        <taxon>Bacillati</taxon>
        <taxon>Actinomycetota</taxon>
        <taxon>Actinomycetes</taxon>
        <taxon>Kineosporiales</taxon>
        <taxon>Kineosporiaceae</taxon>
        <taxon>Pseudokineococcus</taxon>
    </lineage>
</organism>
<evidence type="ECO:0000256" key="4">
    <source>
        <dbReference type="RuleBase" id="RU361188"/>
    </source>
</evidence>
<comment type="similarity">
    <text evidence="1 4">Belongs to the glycosyl hydrolase 30 family.</text>
</comment>
<dbReference type="Gene3D" id="2.60.40.1180">
    <property type="entry name" value="Golgi alpha-mannosidase II"/>
    <property type="match status" value="1"/>
</dbReference>
<evidence type="ECO:0000256" key="1">
    <source>
        <dbReference type="ARBA" id="ARBA00005382"/>
    </source>
</evidence>
<dbReference type="InterPro" id="IPR033453">
    <property type="entry name" value="Glyco_hydro_30_TIM-barrel"/>
</dbReference>
<dbReference type="Gene3D" id="3.20.20.80">
    <property type="entry name" value="Glycosidases"/>
    <property type="match status" value="1"/>
</dbReference>
<dbReference type="Pfam" id="PF02055">
    <property type="entry name" value="Glyco_hydro_30"/>
    <property type="match status" value="1"/>
</dbReference>
<evidence type="ECO:0000313" key="9">
    <source>
        <dbReference type="Proteomes" id="UP001387100"/>
    </source>
</evidence>
<evidence type="ECO:0000259" key="7">
    <source>
        <dbReference type="PROSITE" id="PS50022"/>
    </source>
</evidence>
<sequence>MSSVARARGQDGASTTNRPHVIGDLMGHRRLVAALAAATATALLAGPATAAAPPVGRDLGAPVARVWTTTPDRAQLLEEGEPVAFAPGGSDELTITVDPSRTYQEVDGFGGSITHSSASLLAGLPDAGREAAMRRLFDPDEGVGLSVLRQPMGSSDFVDGPHFTYDDVPAGESDYALEHFSIERDRAAVLPLLREALALQPDMTVVATPWSPPAWMKTSGSLVGGQLRDDQRVYDTYAQYFVRFVEAYAAEGVDVDYVTVQNEPQNRRPDAYPGADVPVADEARLVEAVGRAFAGAGLGTKILGYDHNWATHPDDVATTPEGEDPETDYPYELLASDAAPWLAGTAFHCYYGDPGAQTALHDAFPDEGIWFTECSGSHGADDTPAQYFRGTLTWHARTITVGVMRSWARSAVTWNVALDPQGDPHDGGCSTCTGMLTVDGDEVTTNAEYYTIGHLAKFVRPGAVRVASTSFGTTGWNGEVTDVAFRNPDGSTALVVHNESDEPRTVAVAVAGRSFEHTLPGGALATFTWPGPAGRGLADRSTLLPLGDATATAGGQDAPAVVDDDATTRWSSGAAQTPGQQLVVDLGQRTLLSRVVADTGTSRGDFPRGWRLETSRDGRRWHEAARGTGTGQLTEMDAGPTAARYLRITQTGSAGSWWSVADLRVYR</sequence>
<dbReference type="InterPro" id="IPR033452">
    <property type="entry name" value="GH30_C"/>
</dbReference>
<evidence type="ECO:0000256" key="5">
    <source>
        <dbReference type="SAM" id="MobiDB-lite"/>
    </source>
</evidence>
<feature type="chain" id="PRO_5046867249" evidence="6">
    <location>
        <begin position="51"/>
        <end position="667"/>
    </location>
</feature>
<comment type="caution">
    <text evidence="8">The sequence shown here is derived from an EMBL/GenBank/DDBJ whole genome shotgun (WGS) entry which is preliminary data.</text>
</comment>
<dbReference type="PROSITE" id="PS50022">
    <property type="entry name" value="FA58C_3"/>
    <property type="match status" value="1"/>
</dbReference>
<protein>
    <submittedName>
        <fullName evidence="8">Discoidin domain-containing protein</fullName>
    </submittedName>
</protein>
<dbReference type="Pfam" id="PF17189">
    <property type="entry name" value="Glyco_hydro_30C"/>
    <property type="match status" value="1"/>
</dbReference>
<keyword evidence="9" id="KW-1185">Reference proteome</keyword>
<keyword evidence="3 4" id="KW-0378">Hydrolase</keyword>
<dbReference type="SUPFAM" id="SSF51445">
    <property type="entry name" value="(Trans)glycosidases"/>
    <property type="match status" value="1"/>
</dbReference>
<dbReference type="EMBL" id="JBBIAA010000001">
    <property type="protein sequence ID" value="MEJ5943742.1"/>
    <property type="molecule type" value="Genomic_DNA"/>
</dbReference>
<keyword evidence="2 6" id="KW-0732">Signal</keyword>
<dbReference type="SUPFAM" id="SSF51011">
    <property type="entry name" value="Glycosyl hydrolase domain"/>
    <property type="match status" value="1"/>
</dbReference>
<dbReference type="InterPro" id="IPR000421">
    <property type="entry name" value="FA58C"/>
</dbReference>